<dbReference type="GeneID" id="71998435"/>
<evidence type="ECO:0008006" key="3">
    <source>
        <dbReference type="Google" id="ProtNLM"/>
    </source>
</evidence>
<name>A0ABQ8K3G2_9APHY</name>
<dbReference type="Proteomes" id="UP000814176">
    <property type="component" value="Unassembled WGS sequence"/>
</dbReference>
<sequence length="276" mass="31708">MASYLPLQSQEPETPDVDETVKQSLLHSGFVVTEDDAARPAASKGRSLTEWVTLVLAMVMLTTSFALYVDSTHVIEPRSAKGLRKPDPYPGLADVPEFQKKRKGPMMYFPGPMIRTNKATPDEEYTSSSHIVLSENDHMFYQFRIKPNKFKWCYIDAVVPTPERGAEAGKFYTGSGNLLNIQVWNVSYPQQRMDSLSWNTRPERLELLGIVAWMPEKERMEKLDWEDGWQLKPQTPRFDCTEKKWFTFEVSCDNCTLEFEQIFSDPAMAFDLLQIA</sequence>
<dbReference type="RefSeq" id="XP_047774328.1">
    <property type="nucleotide sequence ID" value="XM_047917703.1"/>
</dbReference>
<evidence type="ECO:0000313" key="2">
    <source>
        <dbReference type="Proteomes" id="UP000814176"/>
    </source>
</evidence>
<reference evidence="1 2" key="1">
    <citation type="journal article" date="2021" name="Environ. Microbiol.">
        <title>Gene family expansions and transcriptome signatures uncover fungal adaptations to wood decay.</title>
        <authorList>
            <person name="Hage H."/>
            <person name="Miyauchi S."/>
            <person name="Viragh M."/>
            <person name="Drula E."/>
            <person name="Min B."/>
            <person name="Chaduli D."/>
            <person name="Navarro D."/>
            <person name="Favel A."/>
            <person name="Norest M."/>
            <person name="Lesage-Meessen L."/>
            <person name="Balint B."/>
            <person name="Merenyi Z."/>
            <person name="de Eugenio L."/>
            <person name="Morin E."/>
            <person name="Martinez A.T."/>
            <person name="Baldrian P."/>
            <person name="Stursova M."/>
            <person name="Martinez M.J."/>
            <person name="Novotny C."/>
            <person name="Magnuson J.K."/>
            <person name="Spatafora J.W."/>
            <person name="Maurice S."/>
            <person name="Pangilinan J."/>
            <person name="Andreopoulos W."/>
            <person name="LaButti K."/>
            <person name="Hundley H."/>
            <person name="Na H."/>
            <person name="Kuo A."/>
            <person name="Barry K."/>
            <person name="Lipzen A."/>
            <person name="Henrissat B."/>
            <person name="Riley R."/>
            <person name="Ahrendt S."/>
            <person name="Nagy L.G."/>
            <person name="Grigoriev I.V."/>
            <person name="Martin F."/>
            <person name="Rosso M.N."/>
        </authorList>
    </citation>
    <scope>NUCLEOTIDE SEQUENCE [LARGE SCALE GENOMIC DNA]</scope>
    <source>
        <strain evidence="1 2">CIRM-BRFM 1785</strain>
    </source>
</reference>
<proteinExistence type="predicted"/>
<protein>
    <recommendedName>
        <fullName evidence="3">Ubiquitin 3 binding protein But2 C-terminal domain-containing protein</fullName>
    </recommendedName>
</protein>
<gene>
    <name evidence="1" type="ORF">C8Q71DRAFT_308098</name>
</gene>
<keyword evidence="2" id="KW-1185">Reference proteome</keyword>
<dbReference type="EMBL" id="JADCUA010000027">
    <property type="protein sequence ID" value="KAH9831167.1"/>
    <property type="molecule type" value="Genomic_DNA"/>
</dbReference>
<evidence type="ECO:0000313" key="1">
    <source>
        <dbReference type="EMBL" id="KAH9831167.1"/>
    </source>
</evidence>
<accession>A0ABQ8K3G2</accession>
<comment type="caution">
    <text evidence="1">The sequence shown here is derived from an EMBL/GenBank/DDBJ whole genome shotgun (WGS) entry which is preliminary data.</text>
</comment>
<organism evidence="1 2">
    <name type="scientific">Rhodofomes roseus</name>
    <dbReference type="NCBI Taxonomy" id="34475"/>
    <lineage>
        <taxon>Eukaryota</taxon>
        <taxon>Fungi</taxon>
        <taxon>Dikarya</taxon>
        <taxon>Basidiomycota</taxon>
        <taxon>Agaricomycotina</taxon>
        <taxon>Agaricomycetes</taxon>
        <taxon>Polyporales</taxon>
        <taxon>Rhodofomes</taxon>
    </lineage>
</organism>